<accession>A0ABQ5HCF8</accession>
<reference evidence="2" key="2">
    <citation type="submission" date="2022-01" db="EMBL/GenBank/DDBJ databases">
        <authorList>
            <person name="Yamashiro T."/>
            <person name="Shiraishi A."/>
            <person name="Satake H."/>
            <person name="Nakayama K."/>
        </authorList>
    </citation>
    <scope>NUCLEOTIDE SEQUENCE</scope>
</reference>
<evidence type="ECO:0000313" key="3">
    <source>
        <dbReference type="Proteomes" id="UP001151760"/>
    </source>
</evidence>
<evidence type="ECO:0008006" key="4">
    <source>
        <dbReference type="Google" id="ProtNLM"/>
    </source>
</evidence>
<dbReference type="Proteomes" id="UP001151760">
    <property type="component" value="Unassembled WGS sequence"/>
</dbReference>
<evidence type="ECO:0000313" key="2">
    <source>
        <dbReference type="EMBL" id="GJT84833.1"/>
    </source>
</evidence>
<evidence type="ECO:0000256" key="1">
    <source>
        <dbReference type="SAM" id="MobiDB-lite"/>
    </source>
</evidence>
<comment type="caution">
    <text evidence="2">The sequence shown here is derived from an EMBL/GenBank/DDBJ whole genome shotgun (WGS) entry which is preliminary data.</text>
</comment>
<feature type="region of interest" description="Disordered" evidence="1">
    <location>
        <begin position="191"/>
        <end position="226"/>
    </location>
</feature>
<proteinExistence type="predicted"/>
<organism evidence="2 3">
    <name type="scientific">Tanacetum coccineum</name>
    <dbReference type="NCBI Taxonomy" id="301880"/>
    <lineage>
        <taxon>Eukaryota</taxon>
        <taxon>Viridiplantae</taxon>
        <taxon>Streptophyta</taxon>
        <taxon>Embryophyta</taxon>
        <taxon>Tracheophyta</taxon>
        <taxon>Spermatophyta</taxon>
        <taxon>Magnoliopsida</taxon>
        <taxon>eudicotyledons</taxon>
        <taxon>Gunneridae</taxon>
        <taxon>Pentapetalae</taxon>
        <taxon>asterids</taxon>
        <taxon>campanulids</taxon>
        <taxon>Asterales</taxon>
        <taxon>Asteraceae</taxon>
        <taxon>Asteroideae</taxon>
        <taxon>Anthemideae</taxon>
        <taxon>Anthemidinae</taxon>
        <taxon>Tanacetum</taxon>
    </lineage>
</organism>
<name>A0ABQ5HCF8_9ASTR</name>
<feature type="compositionally biased region" description="Basic and acidic residues" evidence="1">
    <location>
        <begin position="191"/>
        <end position="220"/>
    </location>
</feature>
<gene>
    <name evidence="2" type="ORF">Tco_1066550</name>
</gene>
<protein>
    <recommendedName>
        <fullName evidence="4">UBN2 domain-containing protein</fullName>
    </recommendedName>
</protein>
<keyword evidence="3" id="KW-1185">Reference proteome</keyword>
<sequence length="419" mass="48765">MGLNDLHNFAIYPLSAFARFNTIITCLKALDEGYSSKNYVRKFLRALHHKWRAKVIAIEESKDLTSLSLDELIGNLKVHETIIKKDSEIVKAKGERKYLSLKAKKESSDEECSTSRSKDEKYAMAVRDFKKFFKRRGSWSDSSEEDDEKVKDEMCLVAQASSEDNKKRDWVRFEVMVIRLFPVLDVEQEGKRGNHRPECRAPRNKEGQFKNQDNTRKQGNNEDTSSKAMLAIDGVGLKREVACKDYEINMLKSEFEKVKQEKEGIEFKIEKFDNGSKSLNKLLDNPEFKSYGFERRTHPNAQRNMVPRAVLMKTGLKPFNTARIVKGWWMRQVVHKELGDRMERAVTTASSLEAEQDSEDADGISSLPNSEIFEQLALMGCLLFKERMNKGNGWWRNWLFNMKEHFNIMRRQEHLPERV</sequence>
<reference evidence="2" key="1">
    <citation type="journal article" date="2022" name="Int. J. Mol. Sci.">
        <title>Draft Genome of Tanacetum Coccineum: Genomic Comparison of Closely Related Tanacetum-Family Plants.</title>
        <authorList>
            <person name="Yamashiro T."/>
            <person name="Shiraishi A."/>
            <person name="Nakayama K."/>
            <person name="Satake H."/>
        </authorList>
    </citation>
    <scope>NUCLEOTIDE SEQUENCE</scope>
</reference>
<dbReference type="EMBL" id="BQNB010019393">
    <property type="protein sequence ID" value="GJT84833.1"/>
    <property type="molecule type" value="Genomic_DNA"/>
</dbReference>